<dbReference type="InterPro" id="IPR036938">
    <property type="entry name" value="PAP2/HPO_sf"/>
</dbReference>
<comment type="pathway">
    <text evidence="2">Carbohydrate biosynthesis; gluconeogenesis.</text>
</comment>
<evidence type="ECO:0000256" key="5">
    <source>
        <dbReference type="ARBA" id="ARBA00022432"/>
    </source>
</evidence>
<keyword evidence="10 14" id="KW-0472">Membrane</keyword>
<keyword evidence="5" id="KW-0312">Gluconeogenesis</keyword>
<evidence type="ECO:0000256" key="13">
    <source>
        <dbReference type="PIRSR" id="PIRSR000905-2"/>
    </source>
</evidence>
<feature type="transmembrane region" description="Helical" evidence="14">
    <location>
        <begin position="147"/>
        <end position="166"/>
    </location>
</feature>
<evidence type="ECO:0000313" key="16">
    <source>
        <dbReference type="EMBL" id="CAG06568.1"/>
    </source>
</evidence>
<accession>Q4RYG4</accession>
<reference evidence="16" key="1">
    <citation type="journal article" date="2004" name="Nature">
        <title>Genome duplication in the teleost fish Tetraodon nigroviridis reveals the early vertebrate proto-karyotype.</title>
        <authorList>
            <person name="Jaillon O."/>
            <person name="Aury J.-M."/>
            <person name="Brunet F."/>
            <person name="Petit J.-L."/>
            <person name="Stange-Thomann N."/>
            <person name="Mauceli E."/>
            <person name="Bouneau L."/>
            <person name="Fischer C."/>
            <person name="Ozouf-Costaz C."/>
            <person name="Bernot A."/>
            <person name="Nicaud S."/>
            <person name="Jaffe D."/>
            <person name="Fisher S."/>
            <person name="Lutfalla G."/>
            <person name="Dossat C."/>
            <person name="Segurens B."/>
            <person name="Dasilva C."/>
            <person name="Salanoubat M."/>
            <person name="Levy M."/>
            <person name="Boudet N."/>
            <person name="Castellano S."/>
            <person name="Anthouard V."/>
            <person name="Jubin C."/>
            <person name="Castelli V."/>
            <person name="Katinka M."/>
            <person name="Vacherie B."/>
            <person name="Biemont C."/>
            <person name="Skalli Z."/>
            <person name="Cattolico L."/>
            <person name="Poulain J."/>
            <person name="De Berardinis V."/>
            <person name="Cruaud C."/>
            <person name="Duprat S."/>
            <person name="Brottier P."/>
            <person name="Coutanceau J.-P."/>
            <person name="Gouzy J."/>
            <person name="Parra G."/>
            <person name="Lardier G."/>
            <person name="Chapple C."/>
            <person name="McKernan K.J."/>
            <person name="McEwan P."/>
            <person name="Bosak S."/>
            <person name="Kellis M."/>
            <person name="Volff J.-N."/>
            <person name="Guigo R."/>
            <person name="Zody M.C."/>
            <person name="Mesirov J."/>
            <person name="Lindblad-Toh K."/>
            <person name="Birren B."/>
            <person name="Nusbaum C."/>
            <person name="Kahn D."/>
            <person name="Robinson-Rechavi M."/>
            <person name="Laudet V."/>
            <person name="Schachter V."/>
            <person name="Quetier F."/>
            <person name="Saurin W."/>
            <person name="Scarpelli C."/>
            <person name="Wincker P."/>
            <person name="Lander E.S."/>
            <person name="Weissenbach J."/>
            <person name="Roest Crollius H."/>
        </authorList>
    </citation>
    <scope>NUCLEOTIDE SEQUENCE [LARGE SCALE GENOMIC DNA]</scope>
</reference>
<dbReference type="PANTHER" id="PTHR12591">
    <property type="entry name" value="GLUCOSE-6-PHOSPHATASE"/>
    <property type="match status" value="1"/>
</dbReference>
<evidence type="ECO:0000256" key="7">
    <source>
        <dbReference type="ARBA" id="ARBA00022801"/>
    </source>
</evidence>
<proteinExistence type="inferred from homology"/>
<gene>
    <name evidence="16" type="ORF">GSTENG00026978001</name>
</gene>
<comment type="subcellular location">
    <subcellularLocation>
        <location evidence="1">Endoplasmic reticulum membrane</location>
        <topology evidence="1">Multi-pass membrane protein</topology>
    </subcellularLocation>
</comment>
<keyword evidence="6 14" id="KW-0812">Transmembrane</keyword>
<evidence type="ECO:0000259" key="15">
    <source>
        <dbReference type="SMART" id="SM00014"/>
    </source>
</evidence>
<dbReference type="PANTHER" id="PTHR12591:SF2">
    <property type="entry name" value="GLUCOSE-6-PHOSPHATASE 3"/>
    <property type="match status" value="1"/>
</dbReference>
<evidence type="ECO:0000256" key="2">
    <source>
        <dbReference type="ARBA" id="ARBA00004742"/>
    </source>
</evidence>
<dbReference type="AlphaFoldDB" id="Q4RYG4"/>
<dbReference type="SUPFAM" id="SSF48317">
    <property type="entry name" value="Acid phosphatase/Vanadium-dependent haloperoxidase"/>
    <property type="match status" value="1"/>
</dbReference>
<protein>
    <recommendedName>
        <fullName evidence="11">Glucose-6-phosphatase 3</fullName>
        <ecNumber evidence="4">3.1.3.9</ecNumber>
    </recommendedName>
</protein>
<feature type="transmembrane region" description="Helical" evidence="14">
    <location>
        <begin position="115"/>
        <end position="135"/>
    </location>
</feature>
<dbReference type="EMBL" id="CAAE01014976">
    <property type="protein sequence ID" value="CAG06568.1"/>
    <property type="molecule type" value="Genomic_DNA"/>
</dbReference>
<dbReference type="CDD" id="cd03381">
    <property type="entry name" value="PAP2_glucose_6_phosphatase"/>
    <property type="match status" value="1"/>
</dbReference>
<feature type="transmembrane region" description="Helical" evidence="14">
    <location>
        <begin position="331"/>
        <end position="358"/>
    </location>
</feature>
<evidence type="ECO:0000256" key="11">
    <source>
        <dbReference type="ARBA" id="ARBA00039337"/>
    </source>
</evidence>
<feature type="transmembrane region" description="Helical" evidence="14">
    <location>
        <begin position="225"/>
        <end position="248"/>
    </location>
</feature>
<dbReference type="FunFam" id="1.20.144.10:FF:000018">
    <property type="entry name" value="Glucose-6-phosphatase"/>
    <property type="match status" value="1"/>
</dbReference>
<dbReference type="GO" id="GO:0006094">
    <property type="term" value="P:gluconeogenesis"/>
    <property type="evidence" value="ECO:0007669"/>
    <property type="project" value="UniProtKB-UniPathway"/>
</dbReference>
<dbReference type="InterPro" id="IPR000326">
    <property type="entry name" value="PAP2/HPO"/>
</dbReference>
<keyword evidence="8" id="KW-0256">Endoplasmic reticulum</keyword>
<evidence type="ECO:0000256" key="6">
    <source>
        <dbReference type="ARBA" id="ARBA00022692"/>
    </source>
</evidence>
<dbReference type="GO" id="GO:0051156">
    <property type="term" value="P:glucose 6-phosphate metabolic process"/>
    <property type="evidence" value="ECO:0007669"/>
    <property type="project" value="TreeGrafter"/>
</dbReference>
<evidence type="ECO:0000256" key="3">
    <source>
        <dbReference type="ARBA" id="ARBA00009266"/>
    </source>
</evidence>
<dbReference type="EC" id="3.1.3.9" evidence="4"/>
<dbReference type="KEGG" id="tng:GSTEN00026978G001"/>
<sequence>MEAVHTQGIWFAQSLQQRTMDHQKLWLIITQLGDPKAAFLLVFPLTYFISKRTGIAVLWVAAISEWLNLVFKWMLFGERPFWWIGESHLFDNNLPKVQQFPSTCETGPGSPSGHAMVTAAAWWVMVSSLGSFLYVRTRSVALSAVPYLLYVGMLVAVGLSRIFILAHFPHQVIAGSVSGLSFVTLRQHIHIYQSLILGWKFKILIALGFILGIILSGRVPQGRSLLFISIALLLGTVGLYTGLQWLGLKLSWSILLAKKWCSRPDWIRMETAPFSALIRDCGTLLGLGLAQCWRPCGWPLPRASRALSLAVSSMGLYHINRLPLPPQPLGLFYGCFLLKHFLVPQLVMMLVPGLIYLFT</sequence>
<keyword evidence="7" id="KW-0378">Hydrolase</keyword>
<feature type="non-terminal residue" evidence="16">
    <location>
        <position position="359"/>
    </location>
</feature>
<feature type="active site" description="Nucleophile" evidence="12">
    <location>
        <position position="167"/>
    </location>
</feature>
<dbReference type="UniPathway" id="UPA00138"/>
<feature type="transmembrane region" description="Helical" evidence="14">
    <location>
        <begin position="56"/>
        <end position="76"/>
    </location>
</feature>
<evidence type="ECO:0000256" key="9">
    <source>
        <dbReference type="ARBA" id="ARBA00022989"/>
    </source>
</evidence>
<dbReference type="OrthoDB" id="6416209at2759"/>
<dbReference type="InterPro" id="IPR016275">
    <property type="entry name" value="Glucose-6-phosphatase"/>
</dbReference>
<dbReference type="Gene3D" id="1.20.144.10">
    <property type="entry name" value="Phosphatidic acid phosphatase type 2/haloperoxidase"/>
    <property type="match status" value="1"/>
</dbReference>
<feature type="active site" description="Proton donor" evidence="12">
    <location>
        <position position="114"/>
    </location>
</feature>
<comment type="similarity">
    <text evidence="3">Belongs to the glucose-6-phosphatase family.</text>
</comment>
<dbReference type="PIRSF" id="PIRSF000905">
    <property type="entry name" value="Glucose-6-phosphatase"/>
    <property type="match status" value="1"/>
</dbReference>
<dbReference type="Pfam" id="PF01569">
    <property type="entry name" value="PAP2"/>
    <property type="match status" value="1"/>
</dbReference>
<feature type="binding site" evidence="13">
    <location>
        <position position="79"/>
    </location>
    <ligand>
        <name>substrate</name>
    </ligand>
</feature>
<feature type="transmembrane region" description="Helical" evidence="14">
    <location>
        <begin position="201"/>
        <end position="219"/>
    </location>
</feature>
<evidence type="ECO:0000256" key="4">
    <source>
        <dbReference type="ARBA" id="ARBA00012634"/>
    </source>
</evidence>
<evidence type="ECO:0000256" key="8">
    <source>
        <dbReference type="ARBA" id="ARBA00022824"/>
    </source>
</evidence>
<keyword evidence="9 14" id="KW-1133">Transmembrane helix</keyword>
<reference evidence="16" key="2">
    <citation type="submission" date="2004-02" db="EMBL/GenBank/DDBJ databases">
        <authorList>
            <consortium name="Genoscope"/>
            <consortium name="Whitehead Institute Centre for Genome Research"/>
        </authorList>
    </citation>
    <scope>NUCLEOTIDE SEQUENCE</scope>
</reference>
<dbReference type="GO" id="GO:0005789">
    <property type="term" value="C:endoplasmic reticulum membrane"/>
    <property type="evidence" value="ECO:0007669"/>
    <property type="project" value="UniProtKB-SubCell"/>
</dbReference>
<evidence type="ECO:0000256" key="10">
    <source>
        <dbReference type="ARBA" id="ARBA00023136"/>
    </source>
</evidence>
<evidence type="ECO:0000256" key="12">
    <source>
        <dbReference type="PIRSR" id="PIRSR000905-1"/>
    </source>
</evidence>
<feature type="domain" description="Phosphatidic acid phosphatase type 2/haloperoxidase" evidence="15">
    <location>
        <begin position="53"/>
        <end position="187"/>
    </location>
</feature>
<name>Q4RYG4_TETNG</name>
<organism evidence="16">
    <name type="scientific">Tetraodon nigroviridis</name>
    <name type="common">Spotted green pufferfish</name>
    <name type="synonym">Chelonodon nigroviridis</name>
    <dbReference type="NCBI Taxonomy" id="99883"/>
    <lineage>
        <taxon>Eukaryota</taxon>
        <taxon>Metazoa</taxon>
        <taxon>Chordata</taxon>
        <taxon>Craniata</taxon>
        <taxon>Vertebrata</taxon>
        <taxon>Euteleostomi</taxon>
        <taxon>Actinopterygii</taxon>
        <taxon>Neopterygii</taxon>
        <taxon>Teleostei</taxon>
        <taxon>Neoteleostei</taxon>
        <taxon>Acanthomorphata</taxon>
        <taxon>Eupercaria</taxon>
        <taxon>Tetraodontiformes</taxon>
        <taxon>Tetradontoidea</taxon>
        <taxon>Tetraodontidae</taxon>
        <taxon>Tetraodon</taxon>
    </lineage>
</organism>
<dbReference type="SMART" id="SM00014">
    <property type="entry name" value="acidPPc"/>
    <property type="match status" value="1"/>
</dbReference>
<dbReference type="GO" id="GO:0004346">
    <property type="term" value="F:glucose-6-phosphatase activity"/>
    <property type="evidence" value="ECO:0007669"/>
    <property type="project" value="UniProtKB-EC"/>
</dbReference>
<feature type="binding site" evidence="13">
    <location>
        <position position="161"/>
    </location>
    <ligand>
        <name>substrate</name>
    </ligand>
</feature>
<evidence type="ECO:0000256" key="1">
    <source>
        <dbReference type="ARBA" id="ARBA00004477"/>
    </source>
</evidence>
<evidence type="ECO:0000256" key="14">
    <source>
        <dbReference type="SAM" id="Phobius"/>
    </source>
</evidence>